<evidence type="ECO:0000313" key="2">
    <source>
        <dbReference type="EMBL" id="QIC71750.1"/>
    </source>
</evidence>
<feature type="signal peptide" evidence="1">
    <location>
        <begin position="1"/>
        <end position="21"/>
    </location>
</feature>
<gene>
    <name evidence="2" type="ORF">FSC09_15265</name>
</gene>
<keyword evidence="2" id="KW-0614">Plasmid</keyword>
<evidence type="ECO:0000313" key="3">
    <source>
        <dbReference type="Proteomes" id="UP000503440"/>
    </source>
</evidence>
<name>A0A6C0Y6L9_9GAMM</name>
<sequence>MHYYFKLFLTIFSLSILSACGSGSDWNMNSSFSEKITINGQTYICKSQKDYNACSNNSDCSACTLENPSQEPIINTLCLTPDNGKTYLISDIGCLVPLSNVLVGACTSASLKLLTGKGWSRSQVIDSGNSFSHAGLTLNGTLIKCH</sequence>
<accession>A0A6C0Y6L9</accession>
<geneLocation type="plasmid" evidence="3">
    <name>pb18-1</name>
</geneLocation>
<protein>
    <recommendedName>
        <fullName evidence="4">Lipoprotein</fullName>
    </recommendedName>
</protein>
<dbReference type="RefSeq" id="WP_163146409.1">
    <property type="nucleotide sequence ID" value="NZ_CP044456.1"/>
</dbReference>
<feature type="chain" id="PRO_5025684124" description="Lipoprotein" evidence="1">
    <location>
        <begin position="22"/>
        <end position="146"/>
    </location>
</feature>
<dbReference type="EMBL" id="CP044456">
    <property type="protein sequence ID" value="QIC71750.1"/>
    <property type="molecule type" value="Genomic_DNA"/>
</dbReference>
<keyword evidence="1" id="KW-0732">Signal</keyword>
<dbReference type="AlphaFoldDB" id="A0A6C0Y6L9"/>
<reference evidence="2 3" key="1">
    <citation type="submission" date="2019-09" db="EMBL/GenBank/DDBJ databases">
        <title>Non-baumannii Acinetobacter spp. carrying blaNDM-1 isolated in China.</title>
        <authorList>
            <person name="Cui C."/>
            <person name="Chen C."/>
            <person name="Sun J."/>
            <person name="Liu Y."/>
        </authorList>
    </citation>
    <scope>NUCLEOTIDE SEQUENCE [LARGE SCALE GENOMIC DNA]</scope>
    <source>
        <strain evidence="2 3">B18</strain>
        <plasmid evidence="3">pb18-1</plasmid>
    </source>
</reference>
<dbReference type="Proteomes" id="UP000503440">
    <property type="component" value="Plasmid pB18-1"/>
</dbReference>
<dbReference type="PROSITE" id="PS51257">
    <property type="entry name" value="PROKAR_LIPOPROTEIN"/>
    <property type="match status" value="1"/>
</dbReference>
<evidence type="ECO:0000256" key="1">
    <source>
        <dbReference type="SAM" id="SignalP"/>
    </source>
</evidence>
<organism evidence="2 3">
    <name type="scientific">Acinetobacter indicus</name>
    <dbReference type="NCBI Taxonomy" id="756892"/>
    <lineage>
        <taxon>Bacteria</taxon>
        <taxon>Pseudomonadati</taxon>
        <taxon>Pseudomonadota</taxon>
        <taxon>Gammaproteobacteria</taxon>
        <taxon>Moraxellales</taxon>
        <taxon>Moraxellaceae</taxon>
        <taxon>Acinetobacter</taxon>
    </lineage>
</organism>
<proteinExistence type="predicted"/>
<evidence type="ECO:0008006" key="4">
    <source>
        <dbReference type="Google" id="ProtNLM"/>
    </source>
</evidence>